<feature type="compositionally biased region" description="Low complexity" evidence="2">
    <location>
        <begin position="40"/>
        <end position="59"/>
    </location>
</feature>
<dbReference type="AlphaFoldDB" id="A0A669PB75"/>
<evidence type="ECO:0000256" key="2">
    <source>
        <dbReference type="SAM" id="MobiDB-lite"/>
    </source>
</evidence>
<name>A0A669PB75_PHACC</name>
<keyword evidence="3" id="KW-1133">Transmembrane helix</keyword>
<proteinExistence type="inferred from homology"/>
<feature type="compositionally biased region" description="Gly residues" evidence="2">
    <location>
        <begin position="244"/>
        <end position="256"/>
    </location>
</feature>
<evidence type="ECO:0000256" key="3">
    <source>
        <dbReference type="SAM" id="Phobius"/>
    </source>
</evidence>
<protein>
    <submittedName>
        <fullName evidence="4">Transmembrane protein 121B</fullName>
    </submittedName>
</protein>
<keyword evidence="5" id="KW-1185">Reference proteome</keyword>
<accession>A0A669PB75</accession>
<dbReference type="InterPro" id="IPR026624">
    <property type="entry name" value="CECR6"/>
</dbReference>
<keyword evidence="3" id="KW-0472">Membrane</keyword>
<feature type="compositionally biased region" description="Pro residues" evidence="2">
    <location>
        <begin position="228"/>
        <end position="238"/>
    </location>
</feature>
<dbReference type="OMA" id="HRVVSNQ"/>
<feature type="transmembrane region" description="Helical" evidence="3">
    <location>
        <begin position="197"/>
        <end position="216"/>
    </location>
</feature>
<feature type="transmembrane region" description="Helical" evidence="3">
    <location>
        <begin position="343"/>
        <end position="365"/>
    </location>
</feature>
<dbReference type="PANTHER" id="PTHR47399:SF1">
    <property type="entry name" value="TRANSMEMBRANE PROTEIN 121B"/>
    <property type="match status" value="1"/>
</dbReference>
<feature type="transmembrane region" description="Helical" evidence="3">
    <location>
        <begin position="304"/>
        <end position="323"/>
    </location>
</feature>
<comment type="similarity">
    <text evidence="1">Belongs to the TMEM121 family.</text>
</comment>
<feature type="transmembrane region" description="Helical" evidence="3">
    <location>
        <begin position="377"/>
        <end position="398"/>
    </location>
</feature>
<feature type="compositionally biased region" description="Low complexity" evidence="2">
    <location>
        <begin position="103"/>
        <end position="113"/>
    </location>
</feature>
<evidence type="ECO:0000313" key="4">
    <source>
        <dbReference type="Ensembl" id="ENSPCLP00000004595.1"/>
    </source>
</evidence>
<feature type="compositionally biased region" description="Acidic residues" evidence="2">
    <location>
        <begin position="72"/>
        <end position="84"/>
    </location>
</feature>
<feature type="compositionally biased region" description="Pro residues" evidence="2">
    <location>
        <begin position="19"/>
        <end position="31"/>
    </location>
</feature>
<dbReference type="InterPro" id="IPR032776">
    <property type="entry name" value="CECR6/TMEM121"/>
</dbReference>
<sequence length="512" mass="52359">MHRAASNQRSVSSSSGSFQPPPPPPPPPPPHAADRQPLFPGSSSSGGSRRGSGSSSGSARARRPRSPRSSPEEEEEEEEEEEDSISISKPLVPPPAAPPPAAASPLPSSSSSSSGGGGGGGGGGSPGRGMTAAELYGAAAAGGGAAGGGAAAGGLLLGPGGAAGGRRWGFQALSLVLLLGQGALLDLYLIAVTDLYWCSWIATDLVLAAGWGIFFCRNSRARRRERPPPPPGPPPPHPLLLHGPPGGRGAGGRGAGGPPRGGDFAYAHLAWLIYSIAFTPKAALILGTSILELIELRLPLGTTGFRITLALSAPLLYCLLRAIGAEGSGQLLLPPQPPPQHRAAAAFLATCLDLLDSFSLLELVLQPSRPAPLPAPLRYLLIAVYFLCLASPVLWLYELSAAHPPGAARLALHLLLPAGLLDAPLLALRCLLLLRYQQPLSLFMLKNLFFLACRGLEALETCCLLHPTANLPPSKYGSAAGPPTAAPLGHGLSDVDVGPHGYVNALAVTAQG</sequence>
<feature type="transmembrane region" description="Helical" evidence="3">
    <location>
        <begin position="410"/>
        <end position="434"/>
    </location>
</feature>
<feature type="compositionally biased region" description="Gly residues" evidence="2">
    <location>
        <begin position="114"/>
        <end position="127"/>
    </location>
</feature>
<organism evidence="4 5">
    <name type="scientific">Phasianus colchicus</name>
    <name type="common">Common pheasant</name>
    <dbReference type="NCBI Taxonomy" id="9054"/>
    <lineage>
        <taxon>Eukaryota</taxon>
        <taxon>Metazoa</taxon>
        <taxon>Chordata</taxon>
        <taxon>Craniata</taxon>
        <taxon>Vertebrata</taxon>
        <taxon>Euteleostomi</taxon>
        <taxon>Archelosauria</taxon>
        <taxon>Archosauria</taxon>
        <taxon>Dinosauria</taxon>
        <taxon>Saurischia</taxon>
        <taxon>Theropoda</taxon>
        <taxon>Coelurosauria</taxon>
        <taxon>Aves</taxon>
        <taxon>Neognathae</taxon>
        <taxon>Galloanserae</taxon>
        <taxon>Galliformes</taxon>
        <taxon>Phasianidae</taxon>
        <taxon>Phasianinae</taxon>
        <taxon>Phasianus</taxon>
    </lineage>
</organism>
<feature type="region of interest" description="Disordered" evidence="2">
    <location>
        <begin position="222"/>
        <end position="256"/>
    </location>
</feature>
<dbReference type="Proteomes" id="UP000472261">
    <property type="component" value="Unplaced"/>
</dbReference>
<evidence type="ECO:0000256" key="1">
    <source>
        <dbReference type="ARBA" id="ARBA00007711"/>
    </source>
</evidence>
<keyword evidence="3" id="KW-0812">Transmembrane</keyword>
<feature type="compositionally biased region" description="Pro residues" evidence="2">
    <location>
        <begin position="91"/>
        <end position="102"/>
    </location>
</feature>
<reference evidence="4" key="1">
    <citation type="submission" date="2025-08" db="UniProtKB">
        <authorList>
            <consortium name="Ensembl"/>
        </authorList>
    </citation>
    <scope>IDENTIFICATION</scope>
</reference>
<dbReference type="Pfam" id="PF14997">
    <property type="entry name" value="CECR6_TMEM121"/>
    <property type="match status" value="1"/>
</dbReference>
<dbReference type="Ensembl" id="ENSPCLT00000006447.1">
    <property type="protein sequence ID" value="ENSPCLP00000004595.1"/>
    <property type="gene ID" value="ENSPCLG00000003984.1"/>
</dbReference>
<feature type="compositionally biased region" description="Low complexity" evidence="2">
    <location>
        <begin position="1"/>
        <end position="17"/>
    </location>
</feature>
<reference evidence="4" key="2">
    <citation type="submission" date="2025-09" db="UniProtKB">
        <authorList>
            <consortium name="Ensembl"/>
        </authorList>
    </citation>
    <scope>IDENTIFICATION</scope>
</reference>
<feature type="region of interest" description="Disordered" evidence="2">
    <location>
        <begin position="1"/>
        <end position="127"/>
    </location>
</feature>
<feature type="transmembrane region" description="Helical" evidence="3">
    <location>
        <begin position="172"/>
        <end position="191"/>
    </location>
</feature>
<evidence type="ECO:0000313" key="5">
    <source>
        <dbReference type="Proteomes" id="UP000472261"/>
    </source>
</evidence>
<dbReference type="PANTHER" id="PTHR47399">
    <property type="entry name" value="TRANSMEMBRANE PROTEIN 121B"/>
    <property type="match status" value="1"/>
</dbReference>